<dbReference type="RefSeq" id="WP_036374170.1">
    <property type="nucleotide sequence ID" value="NZ_CABIWZ010000012.1"/>
</dbReference>
<keyword evidence="2" id="KW-0238">DNA-binding</keyword>
<dbReference type="InterPro" id="IPR009057">
    <property type="entry name" value="Homeodomain-like_sf"/>
</dbReference>
<sequence>MEDIQTCNTPFDETGDLCLTTFGHSVTHPGHTYGPAVRSYYLIHFILAGKGTFYVNQHTYHLCAGQGFLIEPDYQTIYKSDQTEPWTYSWVAFSGRRAAEMVASLGLSQDEPIFSCTKEQGWKLAAYVQDMLQHNSFTQSGRYYRLGLLLQFLSILSEAQRELLPQTDGNAYIAHMTKFIRLHIEEPFTIQDLADYMNLNRSYMTTLFKKHLGISPHVYIENCRITKAKHLLETTTFSIESIACSCGYAKSDSFTRAFLRRVGMRPKEYRQRQRRYLPKT</sequence>
<dbReference type="SUPFAM" id="SSF51215">
    <property type="entry name" value="Regulatory protein AraC"/>
    <property type="match status" value="1"/>
</dbReference>
<dbReference type="Gene3D" id="1.10.10.60">
    <property type="entry name" value="Homeodomain-like"/>
    <property type="match status" value="2"/>
</dbReference>
<evidence type="ECO:0000313" key="5">
    <source>
        <dbReference type="EMBL" id="CUN90318.1"/>
    </source>
</evidence>
<dbReference type="PANTHER" id="PTHR43280:SF2">
    <property type="entry name" value="HTH-TYPE TRANSCRIPTIONAL REGULATOR EXSA"/>
    <property type="match status" value="1"/>
</dbReference>
<evidence type="ECO:0000256" key="1">
    <source>
        <dbReference type="ARBA" id="ARBA00023015"/>
    </source>
</evidence>
<dbReference type="AlphaFoldDB" id="A0A174AS62"/>
<dbReference type="STRING" id="187979.ERS852385_01647"/>
<reference evidence="5 6" key="1">
    <citation type="submission" date="2015-09" db="EMBL/GenBank/DDBJ databases">
        <authorList>
            <consortium name="Pathogen Informatics"/>
        </authorList>
    </citation>
    <scope>NUCLEOTIDE SEQUENCE [LARGE SCALE GENOMIC DNA]</scope>
    <source>
        <strain evidence="5 6">2789STDY5608828</strain>
    </source>
</reference>
<dbReference type="GO" id="GO:0043565">
    <property type="term" value="F:sequence-specific DNA binding"/>
    <property type="evidence" value="ECO:0007669"/>
    <property type="project" value="InterPro"/>
</dbReference>
<dbReference type="Pfam" id="PF02311">
    <property type="entry name" value="AraC_binding"/>
    <property type="match status" value="1"/>
</dbReference>
<dbReference type="SUPFAM" id="SSF46689">
    <property type="entry name" value="Homeodomain-like"/>
    <property type="match status" value="2"/>
</dbReference>
<keyword evidence="6" id="KW-1185">Reference proteome</keyword>
<dbReference type="InterPro" id="IPR003313">
    <property type="entry name" value="AraC-bd"/>
</dbReference>
<dbReference type="CDD" id="cd06986">
    <property type="entry name" value="cupin_MmsR-like_N"/>
    <property type="match status" value="1"/>
</dbReference>
<organism evidence="5 6">
    <name type="scientific">Mitsuokella jalaludinii</name>
    <dbReference type="NCBI Taxonomy" id="187979"/>
    <lineage>
        <taxon>Bacteria</taxon>
        <taxon>Bacillati</taxon>
        <taxon>Bacillota</taxon>
        <taxon>Negativicutes</taxon>
        <taxon>Selenomonadales</taxon>
        <taxon>Selenomonadaceae</taxon>
        <taxon>Mitsuokella</taxon>
    </lineage>
</organism>
<dbReference type="Gene3D" id="2.60.120.280">
    <property type="entry name" value="Regulatory protein AraC"/>
    <property type="match status" value="1"/>
</dbReference>
<protein>
    <submittedName>
        <fullName evidence="5">Melibiose operon regulatory protein</fullName>
    </submittedName>
</protein>
<dbReference type="PANTHER" id="PTHR43280">
    <property type="entry name" value="ARAC-FAMILY TRANSCRIPTIONAL REGULATOR"/>
    <property type="match status" value="1"/>
</dbReference>
<dbReference type="EMBL" id="CYYU01000012">
    <property type="protein sequence ID" value="CUN90318.1"/>
    <property type="molecule type" value="Genomic_DNA"/>
</dbReference>
<proteinExistence type="predicted"/>
<evidence type="ECO:0000256" key="3">
    <source>
        <dbReference type="ARBA" id="ARBA00023163"/>
    </source>
</evidence>
<dbReference type="eggNOG" id="COG2207">
    <property type="taxonomic scope" value="Bacteria"/>
</dbReference>
<dbReference type="InterPro" id="IPR018060">
    <property type="entry name" value="HTH_AraC"/>
</dbReference>
<dbReference type="Pfam" id="PF12833">
    <property type="entry name" value="HTH_18"/>
    <property type="match status" value="1"/>
</dbReference>
<keyword evidence="3" id="KW-0804">Transcription</keyword>
<dbReference type="InterPro" id="IPR037923">
    <property type="entry name" value="HTH-like"/>
</dbReference>
<name>A0A174AS62_9FIRM</name>
<accession>A0A174AS62</accession>
<evidence type="ECO:0000259" key="4">
    <source>
        <dbReference type="PROSITE" id="PS01124"/>
    </source>
</evidence>
<dbReference type="Proteomes" id="UP000095546">
    <property type="component" value="Unassembled WGS sequence"/>
</dbReference>
<dbReference type="GO" id="GO:0003700">
    <property type="term" value="F:DNA-binding transcription factor activity"/>
    <property type="evidence" value="ECO:0007669"/>
    <property type="project" value="InterPro"/>
</dbReference>
<dbReference type="SMART" id="SM00342">
    <property type="entry name" value="HTH_ARAC"/>
    <property type="match status" value="1"/>
</dbReference>
<feature type="domain" description="HTH araC/xylS-type" evidence="4">
    <location>
        <begin position="174"/>
        <end position="272"/>
    </location>
</feature>
<dbReference type="OrthoDB" id="9772607at2"/>
<keyword evidence="1" id="KW-0805">Transcription regulation</keyword>
<evidence type="ECO:0000256" key="2">
    <source>
        <dbReference type="ARBA" id="ARBA00023125"/>
    </source>
</evidence>
<dbReference type="GeneID" id="83709906"/>
<gene>
    <name evidence="5" type="primary">melR</name>
    <name evidence="5" type="ORF">ERS852385_01647</name>
</gene>
<dbReference type="PROSITE" id="PS01124">
    <property type="entry name" value="HTH_ARAC_FAMILY_2"/>
    <property type="match status" value="1"/>
</dbReference>
<evidence type="ECO:0000313" key="6">
    <source>
        <dbReference type="Proteomes" id="UP000095546"/>
    </source>
</evidence>